<evidence type="ECO:0000313" key="2">
    <source>
        <dbReference type="Proteomes" id="UP000240569"/>
    </source>
</evidence>
<evidence type="ECO:0000313" key="1">
    <source>
        <dbReference type="EMBL" id="PSN86590.1"/>
    </source>
</evidence>
<dbReference type="Pfam" id="PF10051">
    <property type="entry name" value="DUF2286"/>
    <property type="match status" value="1"/>
</dbReference>
<dbReference type="InterPro" id="IPR017006">
    <property type="entry name" value="UCP032756"/>
</dbReference>
<protein>
    <recommendedName>
        <fullName evidence="3">DUF2286 domain-containing protein</fullName>
    </recommendedName>
</protein>
<accession>A0A2R6AJP4</accession>
<sequence>MAENLVIYCSDGKITKEQIVSGDLDKVVKEHVVKALELWQPNESDLMVFMTKNEAELSAPLSKELLERVRAYAPVRKGDKVMFDLPVYVISYKIEQRSQNEYKDRAIIMISPYINEELKRQVEEWSKEFTTSSLAAERMSE</sequence>
<reference evidence="1 2" key="1">
    <citation type="submission" date="2017-04" db="EMBL/GenBank/DDBJ databases">
        <title>Novel microbial lineages endemic to geothermal iron-oxide mats fill important gaps in the evolutionary history of Archaea.</title>
        <authorList>
            <person name="Jay Z.J."/>
            <person name="Beam J.P."/>
            <person name="Dlakic M."/>
            <person name="Rusch D.B."/>
            <person name="Kozubal M.A."/>
            <person name="Inskeep W.P."/>
        </authorList>
    </citation>
    <scope>NUCLEOTIDE SEQUENCE [LARGE SCALE GENOMIC DNA]</scope>
    <source>
        <strain evidence="1">BE_D</strain>
    </source>
</reference>
<gene>
    <name evidence="1" type="ORF">B9Q02_01830</name>
</gene>
<organism evidence="1 2">
    <name type="scientific">Candidatus Marsarchaeota G1 archaeon BE_D</name>
    <dbReference type="NCBI Taxonomy" id="1978156"/>
    <lineage>
        <taxon>Archaea</taxon>
        <taxon>Candidatus Marsarchaeota</taxon>
        <taxon>Candidatus Marsarchaeota group 1</taxon>
    </lineage>
</organism>
<evidence type="ECO:0008006" key="3">
    <source>
        <dbReference type="Google" id="ProtNLM"/>
    </source>
</evidence>
<comment type="caution">
    <text evidence="1">The sequence shown here is derived from an EMBL/GenBank/DDBJ whole genome shotgun (WGS) entry which is preliminary data.</text>
</comment>
<name>A0A2R6AJP4_9ARCH</name>
<dbReference type="AlphaFoldDB" id="A0A2R6AJP4"/>
<dbReference type="EMBL" id="NEXD01000004">
    <property type="protein sequence ID" value="PSN86590.1"/>
    <property type="molecule type" value="Genomic_DNA"/>
</dbReference>
<dbReference type="Proteomes" id="UP000240569">
    <property type="component" value="Unassembled WGS sequence"/>
</dbReference>
<proteinExistence type="predicted"/>